<gene>
    <name evidence="2" type="ORF">O181_008606</name>
</gene>
<keyword evidence="1" id="KW-1133">Transmembrane helix</keyword>
<reference evidence="2" key="1">
    <citation type="submission" date="2021-03" db="EMBL/GenBank/DDBJ databases">
        <title>Draft genome sequence of rust myrtle Austropuccinia psidii MF-1, a brazilian biotype.</title>
        <authorList>
            <person name="Quecine M.C."/>
            <person name="Pachon D.M.R."/>
            <person name="Bonatelli M.L."/>
            <person name="Correr F.H."/>
            <person name="Franceschini L.M."/>
            <person name="Leite T.F."/>
            <person name="Margarido G.R.A."/>
            <person name="Almeida C.A."/>
            <person name="Ferrarezi J.A."/>
            <person name="Labate C.A."/>
        </authorList>
    </citation>
    <scope>NUCLEOTIDE SEQUENCE</scope>
    <source>
        <strain evidence="2">MF-1</strain>
    </source>
</reference>
<keyword evidence="3" id="KW-1185">Reference proteome</keyword>
<dbReference type="Proteomes" id="UP000765509">
    <property type="component" value="Unassembled WGS sequence"/>
</dbReference>
<name>A0A9Q3BQ66_9BASI</name>
<accession>A0A9Q3BQ66</accession>
<evidence type="ECO:0000313" key="2">
    <source>
        <dbReference type="EMBL" id="MBW0468891.1"/>
    </source>
</evidence>
<keyword evidence="1" id="KW-0472">Membrane</keyword>
<dbReference type="EMBL" id="AVOT02002010">
    <property type="protein sequence ID" value="MBW0468891.1"/>
    <property type="molecule type" value="Genomic_DNA"/>
</dbReference>
<keyword evidence="1" id="KW-0812">Transmembrane</keyword>
<comment type="caution">
    <text evidence="2">The sequence shown here is derived from an EMBL/GenBank/DDBJ whole genome shotgun (WGS) entry which is preliminary data.</text>
</comment>
<evidence type="ECO:0000256" key="1">
    <source>
        <dbReference type="SAM" id="Phobius"/>
    </source>
</evidence>
<protein>
    <submittedName>
        <fullName evidence="2">Uncharacterized protein</fullName>
    </submittedName>
</protein>
<dbReference type="OrthoDB" id="630188at2759"/>
<dbReference type="AlphaFoldDB" id="A0A9Q3BQ66"/>
<feature type="transmembrane region" description="Helical" evidence="1">
    <location>
        <begin position="77"/>
        <end position="95"/>
    </location>
</feature>
<organism evidence="2 3">
    <name type="scientific">Austropuccinia psidii MF-1</name>
    <dbReference type="NCBI Taxonomy" id="1389203"/>
    <lineage>
        <taxon>Eukaryota</taxon>
        <taxon>Fungi</taxon>
        <taxon>Dikarya</taxon>
        <taxon>Basidiomycota</taxon>
        <taxon>Pucciniomycotina</taxon>
        <taxon>Pucciniomycetes</taxon>
        <taxon>Pucciniales</taxon>
        <taxon>Sphaerophragmiaceae</taxon>
        <taxon>Austropuccinia</taxon>
    </lineage>
</organism>
<sequence>MSLYHAESINLRAEADNTYTNNLEEKRALLEVAATLQASSFKFNLEPGDTNAEQSGLSDEESQHSGAQLKNSGCARLFLLFCKVASLLLFVFLSVHEALHFLDSKPCDEEEYRKPVCTPELWSNGHWLRRNLSSMPLQPPISSYSQLLKISNFPGPYCANNRLPFTNTGLPRLENDTVEFWDWRYRVSSYEWRSGCDEAGLSRKSPTPEQLIEKLVTEGGWLLIGDSLSAQWFLSLSCFLAPYVYSVPFWTLEVPWDSPQHMYLKPNTTLAQKIKRPLDFDPVTTPLISILRHPQIQEIVAKHNLIADELPLWGDDIVFDMEPSQYLADFLDPKLRYSQLIASAGAHYTQRLFQGRSLHKISEIFHYSFKHWSELILQTLEDPRARNKKVFYRTATAGHHECHKARRTGPWNEVEVLETLVWNWQTIPLFNKIADSVLKGLKHSKFKLLSIERPAMLRPDAVRPPIFG</sequence>
<evidence type="ECO:0000313" key="3">
    <source>
        <dbReference type="Proteomes" id="UP000765509"/>
    </source>
</evidence>
<proteinExistence type="predicted"/>